<gene>
    <name evidence="1" type="ORF">PVAND_005635</name>
</gene>
<evidence type="ECO:0000313" key="2">
    <source>
        <dbReference type="Proteomes" id="UP001107558"/>
    </source>
</evidence>
<keyword evidence="2" id="KW-1185">Reference proteome</keyword>
<dbReference type="AlphaFoldDB" id="A0A9J6C2N2"/>
<organism evidence="1 2">
    <name type="scientific">Polypedilum vanderplanki</name>
    <name type="common">Sleeping chironomid midge</name>
    <dbReference type="NCBI Taxonomy" id="319348"/>
    <lineage>
        <taxon>Eukaryota</taxon>
        <taxon>Metazoa</taxon>
        <taxon>Ecdysozoa</taxon>
        <taxon>Arthropoda</taxon>
        <taxon>Hexapoda</taxon>
        <taxon>Insecta</taxon>
        <taxon>Pterygota</taxon>
        <taxon>Neoptera</taxon>
        <taxon>Endopterygota</taxon>
        <taxon>Diptera</taxon>
        <taxon>Nematocera</taxon>
        <taxon>Chironomoidea</taxon>
        <taxon>Chironomidae</taxon>
        <taxon>Chironominae</taxon>
        <taxon>Polypedilum</taxon>
        <taxon>Polypedilum</taxon>
    </lineage>
</organism>
<evidence type="ECO:0000313" key="1">
    <source>
        <dbReference type="EMBL" id="KAG5675758.1"/>
    </source>
</evidence>
<accession>A0A9J6C2N2</accession>
<proteinExistence type="predicted"/>
<dbReference type="EMBL" id="JADBJN010000002">
    <property type="protein sequence ID" value="KAG5675758.1"/>
    <property type="molecule type" value="Genomic_DNA"/>
</dbReference>
<dbReference type="Proteomes" id="UP001107558">
    <property type="component" value="Chromosome 2"/>
</dbReference>
<name>A0A9J6C2N2_POLVA</name>
<protein>
    <submittedName>
        <fullName evidence="1">Uncharacterized protein</fullName>
    </submittedName>
</protein>
<comment type="caution">
    <text evidence="1">The sequence shown here is derived from an EMBL/GenBank/DDBJ whole genome shotgun (WGS) entry which is preliminary data.</text>
</comment>
<sequence length="83" mass="9505">MLLQHADEHHESCPLLHTISICKERTKFEVQVWENAKQHKRAGSRWLEANTRKKDGNGKIGKENLEHNRISINANATIYDSAG</sequence>
<reference evidence="1" key="1">
    <citation type="submission" date="2021-03" db="EMBL/GenBank/DDBJ databases">
        <title>Chromosome level genome of the anhydrobiotic midge Polypedilum vanderplanki.</title>
        <authorList>
            <person name="Yoshida Y."/>
            <person name="Kikawada T."/>
            <person name="Gusev O."/>
        </authorList>
    </citation>
    <scope>NUCLEOTIDE SEQUENCE</scope>
    <source>
        <strain evidence="1">NIAS01</strain>
        <tissue evidence="1">Whole body or cell culture</tissue>
    </source>
</reference>